<dbReference type="EMBL" id="CP003620">
    <property type="protein sequence ID" value="AFZ12796.1"/>
    <property type="molecule type" value="Genomic_DNA"/>
</dbReference>
<gene>
    <name evidence="1" type="ORF">Cri9333_1914</name>
</gene>
<dbReference type="KEGG" id="cep:Cri9333_1914"/>
<dbReference type="HOGENOM" id="CLU_1064419_0_0_3"/>
<dbReference type="PATRIC" id="fig|1173022.3.peg.2065"/>
<dbReference type="AlphaFoldDB" id="K9VXV7"/>
<reference evidence="1 2" key="1">
    <citation type="submission" date="2012-06" db="EMBL/GenBank/DDBJ databases">
        <title>Finished chromosome of genome of Crinalium epipsammum PCC 9333.</title>
        <authorList>
            <consortium name="US DOE Joint Genome Institute"/>
            <person name="Gugger M."/>
            <person name="Coursin T."/>
            <person name="Rippka R."/>
            <person name="Tandeau De Marsac N."/>
            <person name="Huntemann M."/>
            <person name="Wei C.-L."/>
            <person name="Han J."/>
            <person name="Detter J.C."/>
            <person name="Han C."/>
            <person name="Tapia R."/>
            <person name="Davenport K."/>
            <person name="Daligault H."/>
            <person name="Erkkila T."/>
            <person name="Gu W."/>
            <person name="Munk A.C.C."/>
            <person name="Teshima H."/>
            <person name="Xu Y."/>
            <person name="Chain P."/>
            <person name="Chen A."/>
            <person name="Krypides N."/>
            <person name="Mavromatis K."/>
            <person name="Markowitz V."/>
            <person name="Szeto E."/>
            <person name="Ivanova N."/>
            <person name="Mikhailova N."/>
            <person name="Ovchinnikova G."/>
            <person name="Pagani I."/>
            <person name="Pati A."/>
            <person name="Goodwin L."/>
            <person name="Peters L."/>
            <person name="Pitluck S."/>
            <person name="Woyke T."/>
            <person name="Kerfeld C."/>
        </authorList>
    </citation>
    <scope>NUCLEOTIDE SEQUENCE [LARGE SCALE GENOMIC DNA]</scope>
    <source>
        <strain evidence="1 2">PCC 9333</strain>
    </source>
</reference>
<keyword evidence="2" id="KW-1185">Reference proteome</keyword>
<dbReference type="eggNOG" id="ENOG502ZBJW">
    <property type="taxonomic scope" value="Bacteria"/>
</dbReference>
<proteinExistence type="predicted"/>
<dbReference type="Proteomes" id="UP000010472">
    <property type="component" value="Chromosome"/>
</dbReference>
<organism evidence="1 2">
    <name type="scientific">Crinalium epipsammum PCC 9333</name>
    <dbReference type="NCBI Taxonomy" id="1173022"/>
    <lineage>
        <taxon>Bacteria</taxon>
        <taxon>Bacillati</taxon>
        <taxon>Cyanobacteriota</taxon>
        <taxon>Cyanophyceae</taxon>
        <taxon>Gomontiellales</taxon>
        <taxon>Gomontiellaceae</taxon>
        <taxon>Crinalium</taxon>
    </lineage>
</organism>
<sequence>MLVRQNRNNQSAAPRIEKNLKDFMKSLSDVLLDITALEVNTMVVDQITGNKFIPWQVYRDVYPISRQYLERKGVDESLRDRYLSLRKQLEVEYCLLLTEENPSAIRDTRILTDPSATLDQIETQLPNPLNPGATPTEIRAIQDLLEDGRFLRTLRKIAELKAALDNRNKVLSQKPAEGLEDLDDDLVSDLIYAQTVIQLDGDIINRFNKRLFDSKYQDVILQIHQEGVITGDKQWRGLLEFIVNMVQSMLARPVSFIKLPK</sequence>
<name>K9VXV7_9CYAN</name>
<evidence type="ECO:0000313" key="2">
    <source>
        <dbReference type="Proteomes" id="UP000010472"/>
    </source>
</evidence>
<evidence type="ECO:0000313" key="1">
    <source>
        <dbReference type="EMBL" id="AFZ12796.1"/>
    </source>
</evidence>
<accession>K9VXV7</accession>
<dbReference type="STRING" id="1173022.Cri9333_1914"/>
<protein>
    <submittedName>
        <fullName evidence="1">Uncharacterized protein</fullName>
    </submittedName>
</protein>
<dbReference type="RefSeq" id="WP_015202913.1">
    <property type="nucleotide sequence ID" value="NC_019753.1"/>
</dbReference>